<dbReference type="Pfam" id="PF25778">
    <property type="entry name" value="DUF7948"/>
    <property type="match status" value="1"/>
</dbReference>
<dbReference type="AlphaFoldDB" id="A0A939JDT2"/>
<dbReference type="SMART" id="SM00089">
    <property type="entry name" value="PKD"/>
    <property type="match status" value="2"/>
</dbReference>
<accession>A0A939JDT2</accession>
<dbReference type="InterPro" id="IPR000601">
    <property type="entry name" value="PKD_dom"/>
</dbReference>
<dbReference type="Pfam" id="PF06739">
    <property type="entry name" value="SBBP"/>
    <property type="match status" value="1"/>
</dbReference>
<dbReference type="InterPro" id="IPR035986">
    <property type="entry name" value="PKD_dom_sf"/>
</dbReference>
<keyword evidence="1" id="KW-0732">Signal</keyword>
<dbReference type="InterPro" id="IPR010620">
    <property type="entry name" value="SBBP_repeat"/>
</dbReference>
<dbReference type="InterPro" id="IPR013783">
    <property type="entry name" value="Ig-like_fold"/>
</dbReference>
<feature type="domain" description="PKD" evidence="2">
    <location>
        <begin position="767"/>
        <end position="829"/>
    </location>
</feature>
<dbReference type="Proteomes" id="UP000664144">
    <property type="component" value="Unassembled WGS sequence"/>
</dbReference>
<feature type="signal peptide" evidence="1">
    <location>
        <begin position="1"/>
        <end position="31"/>
    </location>
</feature>
<dbReference type="CDD" id="cd00146">
    <property type="entry name" value="PKD"/>
    <property type="match status" value="2"/>
</dbReference>
<dbReference type="SUPFAM" id="SSF49299">
    <property type="entry name" value="PKD domain"/>
    <property type="match status" value="2"/>
</dbReference>
<name>A0A939JDT2_9BACT</name>
<dbReference type="EMBL" id="JAFLQZ010000013">
    <property type="protein sequence ID" value="MBO0359725.1"/>
    <property type="molecule type" value="Genomic_DNA"/>
</dbReference>
<dbReference type="PROSITE" id="PS50093">
    <property type="entry name" value="PKD"/>
    <property type="match status" value="2"/>
</dbReference>
<comment type="caution">
    <text evidence="3">The sequence shown here is derived from an EMBL/GenBank/DDBJ whole genome shotgun (WGS) entry which is preliminary data.</text>
</comment>
<evidence type="ECO:0000259" key="2">
    <source>
        <dbReference type="PROSITE" id="PS50093"/>
    </source>
</evidence>
<feature type="chain" id="PRO_5037520320" evidence="1">
    <location>
        <begin position="32"/>
        <end position="1080"/>
    </location>
</feature>
<protein>
    <submittedName>
        <fullName evidence="3">Gliding motility-associated C-terminal domain-containing protein</fullName>
    </submittedName>
</protein>
<dbReference type="InterPro" id="IPR057708">
    <property type="entry name" value="DUF7948"/>
</dbReference>
<sequence length="1080" mass="114424">MPNFTLLKQQRNALLLSASALVLAATTPVLADAGPGKVAAPTPTRQLQFVANRNQWEKPVLFATDVPGGRLYLEQGRLMQALYDTKAVEELHHHKPDGRNHRIKAHAYSVTFVGANQQALVKGTEQTGEVSNYFLGKDQSKWASNVPSFGEVRYQRLYPGTDLRFYTSKDHLEYDFELAAGADAKQIKLRYEGPQKMSIVKGALHIATSVGEVVEQSPVAYQVVGDKKVPVACRYVLSANNTLSFAFPNDYNHALPLVIDPILVYSSYTGSSASNYGYTATYDAQGNLYAGGVVFSSGYPTTTGAYDVSFAGSQDYGIMKFDPTAGTRQGSRIYATYVGGASDDHPHSMVVDPAGNLVILGSTSSSDFPTTTGAYDPTYNSGSDIVVSKLNPTGTQLLASTFLGGSADDGQVNGTLDKNYNDTYRGDVTTDPQGNIYLATLTSSTNFPSMGGFQAAKSGGSDAAIVKFNPTLTGLVWSSFLGGSGDDAAYSVQVDSTGTVFVSGGTTSTNFPGTLGGLNRNYLGGSSDGFVARIVAAGNDLFQASYVGTSGYDQAYFLQLDRQGEVYLFGQTDGAYPVSAGVYSNPNSLQFIHKLDRLLTTTRFSTVIGNGAGNSTNISPTAFLVDNCGQILLSGFGGDIANMPITGNAIQSNASGTSGNFGYFYIMQLSANASGLVYGTYFGNGSCHVDGGTSRFDKKGIIYQSMCVGSGSVTLPTTANAWSASNSSSWNNAAFKIDVLQLDATFTPSNVPGGSRLRTGCAPFTVFFTRPSVSGTTTSWNFGNGQTSSAATPFVSTTYTNPGRYVVRLTITDPSNCIQSATATDTIQVFGLPRAAIGPDKVVCEGGSVTLSVPDAGPGVTYSWFPPLGLNTTTGRTVVASPTGTTFYILTATTPNNCIGKDTVVVSIAPRPQVTVAASATQEFTGTPVAFSATIGSTGAGTPTSYLWNFGDGSTSTEQNPSHTYATAEPNGTNYRVTLTTKYGPGGACEVVSNLTVFVREAQRPNVITPNGDGKNDTFRPFLTFQPVDMKIFNRWGRKVYEQSNYTDGWGTDNVPAGVYYYQLTSATGESWKGWVEVVR</sequence>
<evidence type="ECO:0000256" key="1">
    <source>
        <dbReference type="SAM" id="SignalP"/>
    </source>
</evidence>
<dbReference type="PANTHER" id="PTHR35580">
    <property type="entry name" value="CELL SURFACE GLYCOPROTEIN (S-LAYER PROTEIN)-LIKE PROTEIN"/>
    <property type="match status" value="1"/>
</dbReference>
<dbReference type="Pfam" id="PF13585">
    <property type="entry name" value="CHU_C"/>
    <property type="match status" value="1"/>
</dbReference>
<organism evidence="3 4">
    <name type="scientific">Hymenobacter telluris</name>
    <dbReference type="NCBI Taxonomy" id="2816474"/>
    <lineage>
        <taxon>Bacteria</taxon>
        <taxon>Pseudomonadati</taxon>
        <taxon>Bacteroidota</taxon>
        <taxon>Cytophagia</taxon>
        <taxon>Cytophagales</taxon>
        <taxon>Hymenobacteraceae</taxon>
        <taxon>Hymenobacter</taxon>
    </lineage>
</organism>
<keyword evidence="4" id="KW-1185">Reference proteome</keyword>
<reference evidence="3" key="1">
    <citation type="submission" date="2021-03" db="EMBL/GenBank/DDBJ databases">
        <authorList>
            <person name="Kim M.K."/>
        </authorList>
    </citation>
    <scope>NUCLEOTIDE SEQUENCE</scope>
    <source>
        <strain evidence="3">BT186</strain>
    </source>
</reference>
<dbReference type="PANTHER" id="PTHR35580:SF1">
    <property type="entry name" value="PHYTASE-LIKE DOMAIN-CONTAINING PROTEIN"/>
    <property type="match status" value="1"/>
</dbReference>
<dbReference type="RefSeq" id="WP_206985684.1">
    <property type="nucleotide sequence ID" value="NZ_JAFLQZ010000013.1"/>
</dbReference>
<evidence type="ECO:0000313" key="4">
    <source>
        <dbReference type="Proteomes" id="UP000664144"/>
    </source>
</evidence>
<feature type="domain" description="PKD" evidence="2">
    <location>
        <begin position="932"/>
        <end position="968"/>
    </location>
</feature>
<dbReference type="Gene3D" id="2.60.40.10">
    <property type="entry name" value="Immunoglobulins"/>
    <property type="match status" value="2"/>
</dbReference>
<dbReference type="Pfam" id="PF18911">
    <property type="entry name" value="PKD_4"/>
    <property type="match status" value="2"/>
</dbReference>
<evidence type="ECO:0000313" key="3">
    <source>
        <dbReference type="EMBL" id="MBO0359725.1"/>
    </source>
</evidence>
<proteinExistence type="predicted"/>
<dbReference type="InterPro" id="IPR052918">
    <property type="entry name" value="Motility_Chemotaxis_Reg"/>
</dbReference>
<dbReference type="InterPro" id="IPR022409">
    <property type="entry name" value="PKD/Chitinase_dom"/>
</dbReference>
<gene>
    <name evidence="3" type="ORF">J0X19_17320</name>
</gene>